<dbReference type="EMBL" id="BQNZ01000003">
    <property type="protein sequence ID" value="GKH73308.1"/>
    <property type="molecule type" value="Genomic_DNA"/>
</dbReference>
<feature type="compositionally biased region" description="Basic and acidic residues" evidence="1">
    <location>
        <begin position="103"/>
        <end position="135"/>
    </location>
</feature>
<evidence type="ECO:0000313" key="2">
    <source>
        <dbReference type="EMBL" id="GKH73308.1"/>
    </source>
</evidence>
<comment type="caution">
    <text evidence="2">The sequence shown here is derived from an EMBL/GenBank/DDBJ whole genome shotgun (WGS) entry which is preliminary data.</text>
</comment>
<name>A0AA37KCL0_9BACT</name>
<sequence length="141" mass="15558">MAIQLAAAIAPVVKKVGIEIATEVAYKMLHEETRRRKAKIKQLRENGGLGTSMDAPKPDMKQRVKNFGNRVAYEVLDSKALNTGIGAVVGSISTAVSSNIRTPEEEVLFKKKEEAQKAERPATFQRDREAQENSKGKGLHR</sequence>
<evidence type="ECO:0000313" key="3">
    <source>
        <dbReference type="Proteomes" id="UP001055114"/>
    </source>
</evidence>
<proteinExistence type="predicted"/>
<dbReference type="Proteomes" id="UP001055114">
    <property type="component" value="Unassembled WGS sequence"/>
</dbReference>
<accession>A0AA37KCL0</accession>
<reference evidence="2" key="1">
    <citation type="submission" date="2022-01" db="EMBL/GenBank/DDBJ databases">
        <title>Novel bile acid biosynthetic pathways are enriched in the microbiome of centenarians.</title>
        <authorList>
            <person name="Sato Y."/>
            <person name="Atarashi K."/>
            <person name="Plichta R.D."/>
            <person name="Arai Y."/>
            <person name="Sasajima S."/>
            <person name="Kearney M.S."/>
            <person name="Suda W."/>
            <person name="Takeshita K."/>
            <person name="Sasaki T."/>
            <person name="Okamoto S."/>
            <person name="Skelly N.A."/>
            <person name="Okamura Y."/>
            <person name="Vlamakis H."/>
            <person name="Li Y."/>
            <person name="Tanoue T."/>
            <person name="Takei H."/>
            <person name="Nittono H."/>
            <person name="Narushima S."/>
            <person name="Irie J."/>
            <person name="Itoh H."/>
            <person name="Moriya K."/>
            <person name="Sugiura Y."/>
            <person name="Suematsu M."/>
            <person name="Moritoki N."/>
            <person name="Shibata S."/>
            <person name="Littman R.D."/>
            <person name="Fischbach A.M."/>
            <person name="Uwamino Y."/>
            <person name="Inoue T."/>
            <person name="Honda A."/>
            <person name="Hattori M."/>
            <person name="Murai T."/>
            <person name="Xavier J.R."/>
            <person name="Hirose N."/>
            <person name="Honda K."/>
        </authorList>
    </citation>
    <scope>NUCLEOTIDE SEQUENCE</scope>
    <source>
        <strain evidence="2">CE91-St3</strain>
    </source>
</reference>
<dbReference type="AlphaFoldDB" id="A0AA37KCL0"/>
<dbReference type="RefSeq" id="WP_075965535.1">
    <property type="nucleotide sequence ID" value="NZ_BQNZ01000003.1"/>
</dbReference>
<gene>
    <name evidence="2" type="ORF">CE91St3_31710</name>
</gene>
<evidence type="ECO:0000256" key="1">
    <source>
        <dbReference type="SAM" id="MobiDB-lite"/>
    </source>
</evidence>
<protein>
    <submittedName>
        <fullName evidence="2">Uncharacterized protein</fullName>
    </submittedName>
</protein>
<feature type="region of interest" description="Disordered" evidence="1">
    <location>
        <begin position="103"/>
        <end position="141"/>
    </location>
</feature>
<organism evidence="2 3">
    <name type="scientific">Parabacteroides merdae</name>
    <dbReference type="NCBI Taxonomy" id="46503"/>
    <lineage>
        <taxon>Bacteria</taxon>
        <taxon>Pseudomonadati</taxon>
        <taxon>Bacteroidota</taxon>
        <taxon>Bacteroidia</taxon>
        <taxon>Bacteroidales</taxon>
        <taxon>Tannerellaceae</taxon>
        <taxon>Parabacteroides</taxon>
    </lineage>
</organism>